<accession>A0AC35ETP9</accession>
<proteinExistence type="predicted"/>
<dbReference type="Proteomes" id="UP000887580">
    <property type="component" value="Unplaced"/>
</dbReference>
<organism evidence="1 2">
    <name type="scientific">Panagrolaimus sp. PS1159</name>
    <dbReference type="NCBI Taxonomy" id="55785"/>
    <lineage>
        <taxon>Eukaryota</taxon>
        <taxon>Metazoa</taxon>
        <taxon>Ecdysozoa</taxon>
        <taxon>Nematoda</taxon>
        <taxon>Chromadorea</taxon>
        <taxon>Rhabditida</taxon>
        <taxon>Tylenchina</taxon>
        <taxon>Panagrolaimomorpha</taxon>
        <taxon>Panagrolaimoidea</taxon>
        <taxon>Panagrolaimidae</taxon>
        <taxon>Panagrolaimus</taxon>
    </lineage>
</organism>
<sequence>MDFSSMLILLCTTLFTIKNATAKISTMDYKPNGDNTLLYQPGYELIMHLDQDTFDDTVFEKDRKHSFVIEFYADWCGHCRSFAPAYREFASDVRSWRNVTQVATMNCADIYNKDICKANKITTFPTMKYFARDSKSAKDGIDVDADSSSSAEELRQMVAKQILDDYEKGKYEEWSMFPYVKDKADLQKELKKADHVVYFFEEAGDNATAGAEFILDMYPYRKEFVSRRVESDSELAKDLKISSFPYVAVYEKDNEKPIFSQEYSGNDTLNEILEKLSPKTTTEAPLATTTRKYDLIDCESNPDKCANLYYTSESDMLKAVHYALRDEVIRPNEIIKGDNFTNLLNFVNLLIDNFPTETSGEPKRARRYSRNSQPTTLKNSEHAIEIFTDLKSWLEEKNNTMTADEWLENEHAIEIFTDLKSWLEEKNNTMTADEWLEKFKEIDDAKDNPFTEKETWQHCKGTGPEFRGYTCGLWTTFHTLIVHANLNNKDKKSDPMEPLKVIQGWVRSFFGCKPCKTHFLEMTEKTYKMDKEKIKTSEDAVLYLWNAHNIVNKRLHGKPETEDPQFLKYQFPPEFLCKDCQKSDDKFDDKKVMEFLNKYYTKIKPVKK</sequence>
<evidence type="ECO:0000313" key="1">
    <source>
        <dbReference type="Proteomes" id="UP000887580"/>
    </source>
</evidence>
<dbReference type="WBParaSite" id="PS1159_v2.g10682.t2">
    <property type="protein sequence ID" value="PS1159_v2.g10682.t2"/>
    <property type="gene ID" value="PS1159_v2.g10682"/>
</dbReference>
<protein>
    <submittedName>
        <fullName evidence="2">Sulfhydryl oxidase</fullName>
    </submittedName>
</protein>
<evidence type="ECO:0000313" key="2">
    <source>
        <dbReference type="WBParaSite" id="PS1159_v2.g10682.t2"/>
    </source>
</evidence>
<reference evidence="2" key="1">
    <citation type="submission" date="2022-11" db="UniProtKB">
        <authorList>
            <consortium name="WormBaseParasite"/>
        </authorList>
    </citation>
    <scope>IDENTIFICATION</scope>
</reference>
<name>A0AC35ETP9_9BILA</name>